<feature type="transmembrane region" description="Helical" evidence="2">
    <location>
        <begin position="88"/>
        <end position="105"/>
    </location>
</feature>
<dbReference type="Proteomes" id="UP000642070">
    <property type="component" value="Unassembled WGS sequence"/>
</dbReference>
<reference evidence="3" key="1">
    <citation type="journal article" date="2014" name="Int. J. Syst. Evol. Microbiol.">
        <title>Complete genome sequence of Corynebacterium casei LMG S-19264T (=DSM 44701T), isolated from a smear-ripened cheese.</title>
        <authorList>
            <consortium name="US DOE Joint Genome Institute (JGI-PGF)"/>
            <person name="Walter F."/>
            <person name="Albersmeier A."/>
            <person name="Kalinowski J."/>
            <person name="Ruckert C."/>
        </authorList>
    </citation>
    <scope>NUCLEOTIDE SEQUENCE</scope>
    <source>
        <strain evidence="3">JCM 19831</strain>
    </source>
</reference>
<keyword evidence="4" id="KW-1185">Reference proteome</keyword>
<keyword evidence="2" id="KW-0812">Transmembrane</keyword>
<feature type="transmembrane region" description="Helical" evidence="2">
    <location>
        <begin position="156"/>
        <end position="175"/>
    </location>
</feature>
<keyword evidence="2" id="KW-1133">Transmembrane helix</keyword>
<proteinExistence type="predicted"/>
<feature type="transmembrane region" description="Helical" evidence="2">
    <location>
        <begin position="190"/>
        <end position="210"/>
    </location>
</feature>
<feature type="transmembrane region" description="Helical" evidence="2">
    <location>
        <begin position="12"/>
        <end position="32"/>
    </location>
</feature>
<evidence type="ECO:0000313" key="4">
    <source>
        <dbReference type="Proteomes" id="UP000642070"/>
    </source>
</evidence>
<dbReference type="EMBL" id="BMPI01000006">
    <property type="protein sequence ID" value="GGM16167.1"/>
    <property type="molecule type" value="Genomic_DNA"/>
</dbReference>
<protein>
    <submittedName>
        <fullName evidence="3">Uncharacterized protein</fullName>
    </submittedName>
</protein>
<feature type="transmembrane region" description="Helical" evidence="2">
    <location>
        <begin position="312"/>
        <end position="332"/>
    </location>
</feature>
<accession>A0A917TAS9</accession>
<evidence type="ECO:0000256" key="1">
    <source>
        <dbReference type="SAM" id="MobiDB-lite"/>
    </source>
</evidence>
<comment type="caution">
    <text evidence="3">The sequence shown here is derived from an EMBL/GenBank/DDBJ whole genome shotgun (WGS) entry which is preliminary data.</text>
</comment>
<gene>
    <name evidence="3" type="ORF">GCM10007977_016780</name>
</gene>
<feature type="transmembrane region" description="Helical" evidence="2">
    <location>
        <begin position="240"/>
        <end position="260"/>
    </location>
</feature>
<keyword evidence="2" id="KW-0472">Membrane</keyword>
<sequence length="364" mass="36327">MIGPVRISWQAVVGGLSGVTAAAVWALSLAIYQPFMQPSGFWADPQTGASFPELAGNNTYWPRDVRQLAILLALAGVILIVDGRIRGVVTGAVATGAWLIADLWLDRVDISGQAAAAWLGVGGGLGFFATALVGARLSTGRGAGRGPVASAAAKDLAAGTAAVLAVTSTLITTPWDEPVTRPDLVRVEDALLAIKSGLVVMFAVVAVSLVARRLTTARAWLVAAFVVVAALAAWPGSGAASYGSLLVAPIAVSLAVAAARDVPLGRLVAVAGACSVTLPLSLLILYFGGTAAGGAMTSLAGNPPVNGADTDLSIALAGLALGLLLALAGYGATRPARGDAGASGRERARPDAAAGQPAAEEKTG</sequence>
<organism evidence="3 4">
    <name type="scientific">Dactylosporangium sucinum</name>
    <dbReference type="NCBI Taxonomy" id="1424081"/>
    <lineage>
        <taxon>Bacteria</taxon>
        <taxon>Bacillati</taxon>
        <taxon>Actinomycetota</taxon>
        <taxon>Actinomycetes</taxon>
        <taxon>Micromonosporales</taxon>
        <taxon>Micromonosporaceae</taxon>
        <taxon>Dactylosporangium</taxon>
    </lineage>
</organism>
<feature type="transmembrane region" description="Helical" evidence="2">
    <location>
        <begin position="117"/>
        <end position="135"/>
    </location>
</feature>
<dbReference type="AlphaFoldDB" id="A0A917TAS9"/>
<feature type="transmembrane region" description="Helical" evidence="2">
    <location>
        <begin position="65"/>
        <end position="81"/>
    </location>
</feature>
<reference evidence="3" key="2">
    <citation type="submission" date="2020-09" db="EMBL/GenBank/DDBJ databases">
        <authorList>
            <person name="Sun Q."/>
            <person name="Ohkuma M."/>
        </authorList>
    </citation>
    <scope>NUCLEOTIDE SEQUENCE</scope>
    <source>
        <strain evidence="3">JCM 19831</strain>
    </source>
</reference>
<name>A0A917TAS9_9ACTN</name>
<feature type="region of interest" description="Disordered" evidence="1">
    <location>
        <begin position="337"/>
        <end position="364"/>
    </location>
</feature>
<evidence type="ECO:0000256" key="2">
    <source>
        <dbReference type="SAM" id="Phobius"/>
    </source>
</evidence>
<feature type="transmembrane region" description="Helical" evidence="2">
    <location>
        <begin position="217"/>
        <end position="234"/>
    </location>
</feature>
<evidence type="ECO:0000313" key="3">
    <source>
        <dbReference type="EMBL" id="GGM16167.1"/>
    </source>
</evidence>
<feature type="transmembrane region" description="Helical" evidence="2">
    <location>
        <begin position="267"/>
        <end position="292"/>
    </location>
</feature>